<dbReference type="SUPFAM" id="SSF48097">
    <property type="entry name" value="Regulator of G-protein signaling, RGS"/>
    <property type="match status" value="1"/>
</dbReference>
<dbReference type="AlphaFoldDB" id="D7G176"/>
<evidence type="ECO:0000313" key="3">
    <source>
        <dbReference type="Proteomes" id="UP000002630"/>
    </source>
</evidence>
<sequence length="70" mass="8114">MGKIHSFQTQAKFVGKAEQNNQCTLDRTIFDQAQRQIYNLTETDIFPRFIQYVRQCQARTSSANLPGGFR</sequence>
<dbReference type="Proteomes" id="UP000002630">
    <property type="component" value="Unassembled WGS sequence"/>
</dbReference>
<keyword evidence="3" id="KW-1185">Reference proteome</keyword>
<dbReference type="OrthoDB" id="196547at2759"/>
<dbReference type="InterPro" id="IPR016137">
    <property type="entry name" value="RGS"/>
</dbReference>
<dbReference type="EMBL" id="FN649760">
    <property type="protein sequence ID" value="CBJ33186.1"/>
    <property type="molecule type" value="Genomic_DNA"/>
</dbReference>
<dbReference type="Gene3D" id="1.10.167.10">
    <property type="entry name" value="Regulator of G-protein Signalling 4, domain 2"/>
    <property type="match status" value="1"/>
</dbReference>
<name>D7G176_ECTSI</name>
<protein>
    <recommendedName>
        <fullName evidence="1">RGS domain-containing protein</fullName>
    </recommendedName>
</protein>
<evidence type="ECO:0000313" key="2">
    <source>
        <dbReference type="EMBL" id="CBJ33186.1"/>
    </source>
</evidence>
<dbReference type="InterPro" id="IPR036305">
    <property type="entry name" value="RGS_sf"/>
</dbReference>
<dbReference type="InterPro" id="IPR044926">
    <property type="entry name" value="RGS_subdomain_2"/>
</dbReference>
<dbReference type="PROSITE" id="PS50132">
    <property type="entry name" value="RGS"/>
    <property type="match status" value="1"/>
</dbReference>
<evidence type="ECO:0000259" key="1">
    <source>
        <dbReference type="PROSITE" id="PS50132"/>
    </source>
</evidence>
<organism evidence="2 3">
    <name type="scientific">Ectocarpus siliculosus</name>
    <name type="common">Brown alga</name>
    <name type="synonym">Conferva siliculosa</name>
    <dbReference type="NCBI Taxonomy" id="2880"/>
    <lineage>
        <taxon>Eukaryota</taxon>
        <taxon>Sar</taxon>
        <taxon>Stramenopiles</taxon>
        <taxon>Ochrophyta</taxon>
        <taxon>PX clade</taxon>
        <taxon>Phaeophyceae</taxon>
        <taxon>Ectocarpales</taxon>
        <taxon>Ectocarpaceae</taxon>
        <taxon>Ectocarpus</taxon>
    </lineage>
</organism>
<feature type="domain" description="RGS" evidence="1">
    <location>
        <begin position="27"/>
        <end position="51"/>
    </location>
</feature>
<reference evidence="2 3" key="1">
    <citation type="journal article" date="2010" name="Nature">
        <title>The Ectocarpus genome and the independent evolution of multicellularity in brown algae.</title>
        <authorList>
            <person name="Cock J.M."/>
            <person name="Sterck L."/>
            <person name="Rouze P."/>
            <person name="Scornet D."/>
            <person name="Allen A.E."/>
            <person name="Amoutzias G."/>
            <person name="Anthouard V."/>
            <person name="Artiguenave F."/>
            <person name="Aury J.M."/>
            <person name="Badger J.H."/>
            <person name="Beszteri B."/>
            <person name="Billiau K."/>
            <person name="Bonnet E."/>
            <person name="Bothwell J.H."/>
            <person name="Bowler C."/>
            <person name="Boyen C."/>
            <person name="Brownlee C."/>
            <person name="Carrano C.J."/>
            <person name="Charrier B."/>
            <person name="Cho G.Y."/>
            <person name="Coelho S.M."/>
            <person name="Collen J."/>
            <person name="Corre E."/>
            <person name="Da Silva C."/>
            <person name="Delage L."/>
            <person name="Delaroque N."/>
            <person name="Dittami S.M."/>
            <person name="Doulbeau S."/>
            <person name="Elias M."/>
            <person name="Farnham G."/>
            <person name="Gachon C.M."/>
            <person name="Gschloessl B."/>
            <person name="Heesch S."/>
            <person name="Jabbari K."/>
            <person name="Jubin C."/>
            <person name="Kawai H."/>
            <person name="Kimura K."/>
            <person name="Kloareg B."/>
            <person name="Kupper F.C."/>
            <person name="Lang D."/>
            <person name="Le Bail A."/>
            <person name="Leblanc C."/>
            <person name="Lerouge P."/>
            <person name="Lohr M."/>
            <person name="Lopez P.J."/>
            <person name="Martens C."/>
            <person name="Maumus F."/>
            <person name="Michel G."/>
            <person name="Miranda-Saavedra D."/>
            <person name="Morales J."/>
            <person name="Moreau H."/>
            <person name="Motomura T."/>
            <person name="Nagasato C."/>
            <person name="Napoli C.A."/>
            <person name="Nelson D.R."/>
            <person name="Nyvall-Collen P."/>
            <person name="Peters A.F."/>
            <person name="Pommier C."/>
            <person name="Potin P."/>
            <person name="Poulain J."/>
            <person name="Quesneville H."/>
            <person name="Read B."/>
            <person name="Rensing S.A."/>
            <person name="Ritter A."/>
            <person name="Rousvoal S."/>
            <person name="Samanta M."/>
            <person name="Samson G."/>
            <person name="Schroeder D.C."/>
            <person name="Segurens B."/>
            <person name="Strittmatter M."/>
            <person name="Tonon T."/>
            <person name="Tregear J.W."/>
            <person name="Valentin K."/>
            <person name="von Dassow P."/>
            <person name="Yamagishi T."/>
            <person name="Van de Peer Y."/>
            <person name="Wincker P."/>
        </authorList>
    </citation>
    <scope>NUCLEOTIDE SEQUENCE [LARGE SCALE GENOMIC DNA]</scope>
    <source>
        <strain evidence="3">Ec32 / CCAP1310/4</strain>
    </source>
</reference>
<gene>
    <name evidence="2" type="ORF">Esi_0439_0004</name>
</gene>
<dbReference type="InParanoid" id="D7G176"/>
<proteinExistence type="predicted"/>
<accession>D7G176</accession>